<evidence type="ECO:0000259" key="10">
    <source>
        <dbReference type="PROSITE" id="PS51986"/>
    </source>
</evidence>
<dbReference type="SMART" id="SM01230">
    <property type="entry name" value="Gln-synt_C"/>
    <property type="match status" value="1"/>
</dbReference>
<dbReference type="OrthoDB" id="9807095at2"/>
<organism evidence="12 13">
    <name type="scientific">Slackia faecicanis</name>
    <dbReference type="NCBI Taxonomy" id="255723"/>
    <lineage>
        <taxon>Bacteria</taxon>
        <taxon>Bacillati</taxon>
        <taxon>Actinomycetota</taxon>
        <taxon>Coriobacteriia</taxon>
        <taxon>Eggerthellales</taxon>
        <taxon>Eggerthellaceae</taxon>
        <taxon>Slackia</taxon>
    </lineage>
</organism>
<dbReference type="InterPro" id="IPR036651">
    <property type="entry name" value="Gln_synt_N_sf"/>
</dbReference>
<comment type="caution">
    <text evidence="12">The sequence shown here is derived from an EMBL/GenBank/DDBJ whole genome shotgun (WGS) entry which is preliminary data.</text>
</comment>
<feature type="domain" description="GS catalytic" evidence="11">
    <location>
        <begin position="107"/>
        <end position="443"/>
    </location>
</feature>
<dbReference type="GO" id="GO:0004356">
    <property type="term" value="F:glutamine synthetase activity"/>
    <property type="evidence" value="ECO:0007669"/>
    <property type="project" value="InterPro"/>
</dbReference>
<evidence type="ECO:0000256" key="2">
    <source>
        <dbReference type="ARBA" id="ARBA00009897"/>
    </source>
</evidence>
<dbReference type="EMBL" id="QICB01000007">
    <property type="protein sequence ID" value="RNL18882.1"/>
    <property type="molecule type" value="Genomic_DNA"/>
</dbReference>
<evidence type="ECO:0000256" key="7">
    <source>
        <dbReference type="ARBA" id="ARBA00022842"/>
    </source>
</evidence>
<keyword evidence="4" id="KW-0479">Metal-binding</keyword>
<evidence type="ECO:0000256" key="8">
    <source>
        <dbReference type="PROSITE-ProRule" id="PRU01330"/>
    </source>
</evidence>
<comment type="cofactor">
    <cofactor evidence="1">
        <name>Mg(2+)</name>
        <dbReference type="ChEBI" id="CHEBI:18420"/>
    </cofactor>
</comment>
<keyword evidence="7" id="KW-0460">Magnesium</keyword>
<dbReference type="SUPFAM" id="SSF55931">
    <property type="entry name" value="Glutamine synthetase/guanido kinase"/>
    <property type="match status" value="1"/>
</dbReference>
<dbReference type="Gene3D" id="3.10.20.70">
    <property type="entry name" value="Glutamine synthetase, N-terminal domain"/>
    <property type="match status" value="1"/>
</dbReference>
<dbReference type="PROSITE" id="PS51987">
    <property type="entry name" value="GS_CATALYTIC"/>
    <property type="match status" value="1"/>
</dbReference>
<dbReference type="InterPro" id="IPR014746">
    <property type="entry name" value="Gln_synth/guanido_kin_cat_dom"/>
</dbReference>
<feature type="domain" description="GS beta-grasp" evidence="10">
    <location>
        <begin position="15"/>
        <end position="100"/>
    </location>
</feature>
<dbReference type="PROSITE" id="PS00181">
    <property type="entry name" value="GLNA_ATP"/>
    <property type="match status" value="1"/>
</dbReference>
<gene>
    <name evidence="12" type="ORF">DMP07_08015</name>
</gene>
<dbReference type="RefSeq" id="WP_123198625.1">
    <property type="nucleotide sequence ID" value="NZ_QICB01000007.1"/>
</dbReference>
<keyword evidence="13" id="KW-1185">Reference proteome</keyword>
<comment type="similarity">
    <text evidence="2 8 9">Belongs to the glutamine synthetase family.</text>
</comment>
<reference evidence="13" key="1">
    <citation type="submission" date="2018-05" db="EMBL/GenBank/DDBJ databases">
        <title>Genome Sequencing of selected type strains of the family Eggerthellaceae.</title>
        <authorList>
            <person name="Danylec N."/>
            <person name="Stoll D.A."/>
            <person name="Doetsch A."/>
            <person name="Huch M."/>
        </authorList>
    </citation>
    <scope>NUCLEOTIDE SEQUENCE [LARGE SCALE GENOMIC DNA]</scope>
    <source>
        <strain evidence="13">DSM 17537</strain>
    </source>
</reference>
<evidence type="ECO:0000256" key="5">
    <source>
        <dbReference type="ARBA" id="ARBA00022741"/>
    </source>
</evidence>
<keyword evidence="3" id="KW-0436">Ligase</keyword>
<evidence type="ECO:0000313" key="12">
    <source>
        <dbReference type="EMBL" id="RNL18882.1"/>
    </source>
</evidence>
<protein>
    <submittedName>
        <fullName evidence="12">Glutamine synthetase</fullName>
    </submittedName>
</protein>
<evidence type="ECO:0000256" key="9">
    <source>
        <dbReference type="RuleBase" id="RU000384"/>
    </source>
</evidence>
<dbReference type="PANTHER" id="PTHR43785">
    <property type="entry name" value="GAMMA-GLUTAMYLPUTRESCINE SYNTHETASE"/>
    <property type="match status" value="1"/>
</dbReference>
<evidence type="ECO:0000256" key="3">
    <source>
        <dbReference type="ARBA" id="ARBA00022598"/>
    </source>
</evidence>
<evidence type="ECO:0000256" key="6">
    <source>
        <dbReference type="ARBA" id="ARBA00022840"/>
    </source>
</evidence>
<dbReference type="GO" id="GO:0006542">
    <property type="term" value="P:glutamine biosynthetic process"/>
    <property type="evidence" value="ECO:0007669"/>
    <property type="project" value="InterPro"/>
</dbReference>
<dbReference type="InterPro" id="IPR008147">
    <property type="entry name" value="Gln_synt_N"/>
</dbReference>
<dbReference type="SUPFAM" id="SSF54368">
    <property type="entry name" value="Glutamine synthetase, N-terminal domain"/>
    <property type="match status" value="1"/>
</dbReference>
<dbReference type="AlphaFoldDB" id="A0A3N0AEV0"/>
<keyword evidence="6" id="KW-0067">ATP-binding</keyword>
<dbReference type="GO" id="GO:0046872">
    <property type="term" value="F:metal ion binding"/>
    <property type="evidence" value="ECO:0007669"/>
    <property type="project" value="UniProtKB-KW"/>
</dbReference>
<dbReference type="Pfam" id="PF00120">
    <property type="entry name" value="Gln-synt_C"/>
    <property type="match status" value="1"/>
</dbReference>
<name>A0A3N0AEV0_9ACTN</name>
<sequence>MIDTTQYVVKQIEERDIRFLRLWFVDVFGNLKNLAITPSDIHTAFEEGIGFDGSSVAGLASLNESDILAHPDASTFQTLPWRPRNNGVARMFCDLRTPEGTPAPADSRHILMEMLKKAASMGYSVNVGTAVEYFCFKSATSPDPIDRGGYFDLAPLDDAADLRRDTVLTLEQMGVSVEYSHHESSPAQQEIDLRYCDALAAADAVVTARHVVKEAASAHGMHASFMPKPLENHPGSAMHVHQSLFDENGNAFFDADDPQGWGLSAVGKGYIAGLLKYAPEYSLITSQYVNSYKRFVAGMGAPLYASWGQANRSAMVRVPRYKPGKSSSTRAEIRSVDSAANPYLTLAVTIAAGLKGIEEGLTLEPPATCDIFSMSADQVAAAGYAPLPRDLSRAIDAFEASELMREVLGDAVHGYLVRAKRAEWEEYRAHVTSWEIDRYLAAL</sequence>
<dbReference type="Proteomes" id="UP000267368">
    <property type="component" value="Unassembled WGS sequence"/>
</dbReference>
<dbReference type="PANTHER" id="PTHR43785:SF11">
    <property type="entry name" value="GAMMA-GLUTAMYLPOLYAMINE SYNTHETASE GLNA2"/>
    <property type="match status" value="1"/>
</dbReference>
<evidence type="ECO:0000313" key="13">
    <source>
        <dbReference type="Proteomes" id="UP000267368"/>
    </source>
</evidence>
<dbReference type="InterPro" id="IPR027303">
    <property type="entry name" value="Gln_synth_gly_rich_site"/>
</dbReference>
<proteinExistence type="inferred from homology"/>
<dbReference type="GO" id="GO:0005524">
    <property type="term" value="F:ATP binding"/>
    <property type="evidence" value="ECO:0007669"/>
    <property type="project" value="UniProtKB-KW"/>
</dbReference>
<dbReference type="Pfam" id="PF03951">
    <property type="entry name" value="Gln-synt_N"/>
    <property type="match status" value="1"/>
</dbReference>
<evidence type="ECO:0000256" key="1">
    <source>
        <dbReference type="ARBA" id="ARBA00001946"/>
    </source>
</evidence>
<accession>A0A3N0AEV0</accession>
<evidence type="ECO:0000256" key="4">
    <source>
        <dbReference type="ARBA" id="ARBA00022723"/>
    </source>
</evidence>
<evidence type="ECO:0000259" key="11">
    <source>
        <dbReference type="PROSITE" id="PS51987"/>
    </source>
</evidence>
<keyword evidence="5" id="KW-0547">Nucleotide-binding</keyword>
<dbReference type="InterPro" id="IPR008146">
    <property type="entry name" value="Gln_synth_cat_dom"/>
</dbReference>
<dbReference type="PROSITE" id="PS51986">
    <property type="entry name" value="GS_BETA_GRASP"/>
    <property type="match status" value="1"/>
</dbReference>
<dbReference type="Gene3D" id="3.30.590.10">
    <property type="entry name" value="Glutamine synthetase/guanido kinase, catalytic domain"/>
    <property type="match status" value="1"/>
</dbReference>